<evidence type="ECO:0000313" key="2">
    <source>
        <dbReference type="Proteomes" id="UP001241377"/>
    </source>
</evidence>
<protein>
    <submittedName>
        <fullName evidence="1">Uncharacterized protein</fullName>
    </submittedName>
</protein>
<reference evidence="1" key="1">
    <citation type="submission" date="2023-04" db="EMBL/GenBank/DDBJ databases">
        <title>Draft Genome sequencing of Naganishia species isolated from polar environments using Oxford Nanopore Technology.</title>
        <authorList>
            <person name="Leo P."/>
            <person name="Venkateswaran K."/>
        </authorList>
    </citation>
    <scope>NUCLEOTIDE SEQUENCE</scope>
    <source>
        <strain evidence="1">MNA-CCFEE 5261</strain>
    </source>
</reference>
<organism evidence="1 2">
    <name type="scientific">Naganishia cerealis</name>
    <dbReference type="NCBI Taxonomy" id="610337"/>
    <lineage>
        <taxon>Eukaryota</taxon>
        <taxon>Fungi</taxon>
        <taxon>Dikarya</taxon>
        <taxon>Basidiomycota</taxon>
        <taxon>Agaricomycotina</taxon>
        <taxon>Tremellomycetes</taxon>
        <taxon>Filobasidiales</taxon>
        <taxon>Filobasidiaceae</taxon>
        <taxon>Naganishia</taxon>
    </lineage>
</organism>
<accession>A0ACC2VU25</accession>
<name>A0ACC2VU25_9TREE</name>
<dbReference type="Proteomes" id="UP001241377">
    <property type="component" value="Unassembled WGS sequence"/>
</dbReference>
<proteinExistence type="predicted"/>
<sequence length="272" mass="30603">MITTEPVSTLRTSLLPALDHAPNWWNQEFSSFRRSTERRQARKAQIAAKLAEQSTTQSSPSPGTQRGSFARQQKQASHGSPLTGSPVPDPATSSRGLRARQVVQYTDSAVIKHETMDTSDDYYAQLHRKHEMGEKKQKLIESDKMSQARNKLKARTELLESTEDDTWCAHVERLLKKASRYAGDESQHEHSSGSSDNEMEDQRKLGRSKQMTEDELAEKVQRLVLLAGLELVKIKPIAQLREDLITEGRELLEKYDKTLGVYVTSPVLGGCV</sequence>
<comment type="caution">
    <text evidence="1">The sequence shown here is derived from an EMBL/GenBank/DDBJ whole genome shotgun (WGS) entry which is preliminary data.</text>
</comment>
<evidence type="ECO:0000313" key="1">
    <source>
        <dbReference type="EMBL" id="KAJ9102633.1"/>
    </source>
</evidence>
<keyword evidence="2" id="KW-1185">Reference proteome</keyword>
<gene>
    <name evidence="1" type="ORF">QFC19_004742</name>
</gene>
<dbReference type="EMBL" id="JASBWR010000051">
    <property type="protein sequence ID" value="KAJ9102633.1"/>
    <property type="molecule type" value="Genomic_DNA"/>
</dbReference>